<dbReference type="GO" id="GO:0005743">
    <property type="term" value="C:mitochondrial inner membrane"/>
    <property type="evidence" value="ECO:0007669"/>
    <property type="project" value="UniProtKB-SubCell"/>
</dbReference>
<feature type="compositionally biased region" description="Polar residues" evidence="8">
    <location>
        <begin position="88"/>
        <end position="99"/>
    </location>
</feature>
<feature type="region of interest" description="Disordered" evidence="8">
    <location>
        <begin position="500"/>
        <end position="537"/>
    </location>
</feature>
<feature type="compositionally biased region" description="Low complexity" evidence="8">
    <location>
        <begin position="129"/>
        <end position="142"/>
    </location>
</feature>
<accession>A0A507D1V7</accession>
<comment type="caution">
    <text evidence="11">The sequence shown here is derived from an EMBL/GenBank/DDBJ whole genome shotgun (WGS) entry which is preliminary data.</text>
</comment>
<feature type="region of interest" description="Disordered" evidence="8">
    <location>
        <begin position="88"/>
        <end position="163"/>
    </location>
</feature>
<reference evidence="11 12" key="1">
    <citation type="journal article" date="2019" name="Sci. Rep.">
        <title>Comparative genomics of chytrid fungi reveal insights into the obligate biotrophic and pathogenic lifestyle of Synchytrium endobioticum.</title>
        <authorList>
            <person name="van de Vossenberg B.T.L.H."/>
            <person name="Warris S."/>
            <person name="Nguyen H.D.T."/>
            <person name="van Gent-Pelzer M.P.E."/>
            <person name="Joly D.L."/>
            <person name="van de Geest H.C."/>
            <person name="Bonants P.J.M."/>
            <person name="Smith D.S."/>
            <person name="Levesque C.A."/>
            <person name="van der Lee T.A.J."/>
        </authorList>
    </citation>
    <scope>NUCLEOTIDE SEQUENCE [LARGE SCALE GENOMIC DNA]</scope>
    <source>
        <strain evidence="11 12">LEV6574</strain>
    </source>
</reference>
<feature type="transmembrane region" description="Helical" evidence="9">
    <location>
        <begin position="253"/>
        <end position="276"/>
    </location>
</feature>
<dbReference type="OrthoDB" id="275278at2759"/>
<feature type="domain" description="Letm1 RBD" evidence="10">
    <location>
        <begin position="296"/>
        <end position="537"/>
    </location>
</feature>
<feature type="compositionally biased region" description="Low complexity" evidence="8">
    <location>
        <begin position="101"/>
        <end position="115"/>
    </location>
</feature>
<dbReference type="VEuPathDB" id="FungiDB:SeMB42_g02050"/>
<feature type="compositionally biased region" description="Basic and acidic residues" evidence="8">
    <location>
        <begin position="503"/>
        <end position="517"/>
    </location>
</feature>
<evidence type="ECO:0000256" key="2">
    <source>
        <dbReference type="ARBA" id="ARBA00022692"/>
    </source>
</evidence>
<feature type="compositionally biased region" description="Low complexity" evidence="8">
    <location>
        <begin position="521"/>
        <end position="537"/>
    </location>
</feature>
<protein>
    <recommendedName>
        <fullName evidence="10">Letm1 RBD domain-containing protein</fullName>
    </recommendedName>
</protein>
<dbReference type="GO" id="GO:0043022">
    <property type="term" value="F:ribosome binding"/>
    <property type="evidence" value="ECO:0007669"/>
    <property type="project" value="InterPro"/>
</dbReference>
<sequence length="537" mass="60612">MYVVVDDAKLPDYVFLSSFDMIQNLYRNILLSQHSQLDRILHDSRSALRPLHTRIWMQCASTSKHQLHSLTTSNILYISRQYNRTGIRQHQSSTVTRIETASPEVVAPASSAPDDVAAKAQAQTEPAISTSTNASHTSSSTSQVELPPSTSLPKIRKDETPVERAVRVAKDGDLAAMENAWQEAELEDTSPKEKKSITQRVKDELVHYWHGTKLLGAEIAISSRIMWQLLHGHKLTRREQRQLRRTTGDMLRLVPFLIFVIVPFLEFALPIVLRFFPNMLPSTFESKFDEQAKKKRLLKVRLEMAKFLQDTIEDMSVAGTSRAEAAKEFSDFFMKYRSSGEQPAIEEIIKIARKCKDNPTLNNLSRPQLISICKYMNINAFGTDNFLRHQIDRKMRALRADDKVIAEEGIESLNVKELQQACASRGIRTVGVSIARLRSELAQWLELHLNNQIPSTLLIISLMASYARLKQLPMIKSVDSPIILDEIMVLAEQADSEGVGVVVKDEQDERKDGRDVEDVSESTSAVSPSSTRTDTKA</sequence>
<evidence type="ECO:0000256" key="9">
    <source>
        <dbReference type="SAM" id="Phobius"/>
    </source>
</evidence>
<dbReference type="GO" id="GO:0030003">
    <property type="term" value="P:intracellular monoatomic cation homeostasis"/>
    <property type="evidence" value="ECO:0007669"/>
    <property type="project" value="TreeGrafter"/>
</dbReference>
<evidence type="ECO:0000256" key="1">
    <source>
        <dbReference type="ARBA" id="ARBA00004434"/>
    </source>
</evidence>
<keyword evidence="3" id="KW-0999">Mitochondrion inner membrane</keyword>
<evidence type="ECO:0000256" key="7">
    <source>
        <dbReference type="PROSITE-ProRule" id="PRU01094"/>
    </source>
</evidence>
<evidence type="ECO:0000313" key="11">
    <source>
        <dbReference type="EMBL" id="TPX45248.1"/>
    </source>
</evidence>
<keyword evidence="6 9" id="KW-0472">Membrane</keyword>
<keyword evidence="4 9" id="KW-1133">Transmembrane helix</keyword>
<dbReference type="InterPro" id="IPR044202">
    <property type="entry name" value="LETM1/MDM38-like"/>
</dbReference>
<evidence type="ECO:0000259" key="10">
    <source>
        <dbReference type="PROSITE" id="PS51758"/>
    </source>
</evidence>
<keyword evidence="2 9" id="KW-0812">Transmembrane</keyword>
<evidence type="ECO:0000313" key="12">
    <source>
        <dbReference type="Proteomes" id="UP000320475"/>
    </source>
</evidence>
<evidence type="ECO:0000256" key="8">
    <source>
        <dbReference type="SAM" id="MobiDB-lite"/>
    </source>
</evidence>
<evidence type="ECO:0000256" key="3">
    <source>
        <dbReference type="ARBA" id="ARBA00022792"/>
    </source>
</evidence>
<evidence type="ECO:0000256" key="4">
    <source>
        <dbReference type="ARBA" id="ARBA00022989"/>
    </source>
</evidence>
<gene>
    <name evidence="11" type="ORF">SeLEV6574_g03977</name>
</gene>
<name>A0A507D1V7_9FUNG</name>
<dbReference type="InterPro" id="IPR033122">
    <property type="entry name" value="LETM1-like_RBD"/>
</dbReference>
<dbReference type="Proteomes" id="UP000320475">
    <property type="component" value="Unassembled WGS sequence"/>
</dbReference>
<comment type="subcellular location">
    <subcellularLocation>
        <location evidence="1">Mitochondrion inner membrane</location>
        <topology evidence="1">Single-pass membrane protein</topology>
    </subcellularLocation>
</comment>
<keyword evidence="5 7" id="KW-0496">Mitochondrion</keyword>
<dbReference type="Pfam" id="PF07766">
    <property type="entry name" value="LETM1_RBD"/>
    <property type="match status" value="1"/>
</dbReference>
<dbReference type="EMBL" id="QEAM01000147">
    <property type="protein sequence ID" value="TPX45248.1"/>
    <property type="molecule type" value="Genomic_DNA"/>
</dbReference>
<dbReference type="PANTHER" id="PTHR14009:SF1">
    <property type="entry name" value="MITOCHONDRIAL PROTON_CALCIUM EXCHANGER PROTEIN"/>
    <property type="match status" value="1"/>
</dbReference>
<evidence type="ECO:0000256" key="5">
    <source>
        <dbReference type="ARBA" id="ARBA00023128"/>
    </source>
</evidence>
<dbReference type="PANTHER" id="PTHR14009">
    <property type="entry name" value="LEUCINE ZIPPER-EF-HAND CONTAINING TRANSMEMBRANE PROTEIN"/>
    <property type="match status" value="1"/>
</dbReference>
<organism evidence="11 12">
    <name type="scientific">Synchytrium endobioticum</name>
    <dbReference type="NCBI Taxonomy" id="286115"/>
    <lineage>
        <taxon>Eukaryota</taxon>
        <taxon>Fungi</taxon>
        <taxon>Fungi incertae sedis</taxon>
        <taxon>Chytridiomycota</taxon>
        <taxon>Chytridiomycota incertae sedis</taxon>
        <taxon>Chytridiomycetes</taxon>
        <taxon>Synchytriales</taxon>
        <taxon>Synchytriaceae</taxon>
        <taxon>Synchytrium</taxon>
    </lineage>
</organism>
<dbReference type="PROSITE" id="PS51758">
    <property type="entry name" value="LETM1_RBD"/>
    <property type="match status" value="1"/>
</dbReference>
<proteinExistence type="predicted"/>
<evidence type="ECO:0000256" key="6">
    <source>
        <dbReference type="ARBA" id="ARBA00023136"/>
    </source>
</evidence>
<dbReference type="AlphaFoldDB" id="A0A507D1V7"/>